<dbReference type="PROSITE" id="PS51900">
    <property type="entry name" value="CB"/>
    <property type="match status" value="1"/>
</dbReference>
<feature type="domain" description="Core-binding (CB)" evidence="4">
    <location>
        <begin position="69"/>
        <end position="170"/>
    </location>
</feature>
<dbReference type="EMBL" id="JAUYVO010000018">
    <property type="protein sequence ID" value="MDP2524307.1"/>
    <property type="molecule type" value="Genomic_DNA"/>
</dbReference>
<dbReference type="RefSeq" id="WP_305451208.1">
    <property type="nucleotide sequence ID" value="NZ_JAUYVO010000018.1"/>
</dbReference>
<evidence type="ECO:0000256" key="3">
    <source>
        <dbReference type="PROSITE-ProRule" id="PRU01248"/>
    </source>
</evidence>
<proteinExistence type="predicted"/>
<comment type="caution">
    <text evidence="5">The sequence shown here is derived from an EMBL/GenBank/DDBJ whole genome shotgun (WGS) entry which is preliminary data.</text>
</comment>
<gene>
    <name evidence="5" type="ORF">Q8W30_17215</name>
</gene>
<keyword evidence="2 3" id="KW-0238">DNA-binding</keyword>
<reference evidence="5" key="1">
    <citation type="submission" date="2023-07" db="EMBL/GenBank/DDBJ databases">
        <title>Genome content predicts the carbon catabolic preferences of heterotrophic bacteria.</title>
        <authorList>
            <person name="Gralka M."/>
        </authorList>
    </citation>
    <scope>NUCLEOTIDE SEQUENCE</scope>
    <source>
        <strain evidence="5">5G01</strain>
    </source>
</reference>
<organism evidence="5 6">
    <name type="scientific">Neptunomonas phycophila</name>
    <dbReference type="NCBI Taxonomy" id="1572645"/>
    <lineage>
        <taxon>Bacteria</taxon>
        <taxon>Pseudomonadati</taxon>
        <taxon>Pseudomonadota</taxon>
        <taxon>Gammaproteobacteria</taxon>
        <taxon>Oceanospirillales</taxon>
        <taxon>Oceanospirillaceae</taxon>
        <taxon>Neptunomonas</taxon>
    </lineage>
</organism>
<dbReference type="Gene3D" id="1.10.150.130">
    <property type="match status" value="1"/>
</dbReference>
<accession>A0ABT9EZ34</accession>
<evidence type="ECO:0000313" key="5">
    <source>
        <dbReference type="EMBL" id="MDP2524307.1"/>
    </source>
</evidence>
<evidence type="ECO:0000259" key="4">
    <source>
        <dbReference type="PROSITE" id="PS51900"/>
    </source>
</evidence>
<protein>
    <recommendedName>
        <fullName evidence="4">Core-binding (CB) domain-containing protein</fullName>
    </recommendedName>
</protein>
<evidence type="ECO:0000313" key="6">
    <source>
        <dbReference type="Proteomes" id="UP001177341"/>
    </source>
</evidence>
<evidence type="ECO:0000256" key="2">
    <source>
        <dbReference type="ARBA" id="ARBA00023125"/>
    </source>
</evidence>
<name>A0ABT9EZ34_9GAMM</name>
<dbReference type="InterPro" id="IPR010998">
    <property type="entry name" value="Integrase_recombinase_N"/>
</dbReference>
<sequence>MSDSIAGRSLIEITPKKLPQVYAPQAVVIRGVRSDGIHFRVDIGRMCYLERAIDSESFLSSKHYIPGAVNTKSLSLERVEWLRNYLYTAFHKGWRDETLRQDLYCLRYFFHFCDFDGGLKPTALEGLVSEYQRYQNILDQKGRVNSNSSLKPSSILKRLNSARTFIQWAFKLSNNEILALIPKQRSRQSNIVNEGRSVSLHDGQDYLRACATYFNQFADSILNNQYPIPVSPPYDERENLYWLSTLGTSLVSLPNCFTKEGDPLPFQAIKDVLATNFKSKSSGKSEFYDRALVRNRNEWINGRLTPQKVYAYNLSVFCFFQIYLAFTAANVQPTLDLKITDIDLSKVGSSAFAKKHKFRAGRTVRFEAPSHLKREIIKFLKLRAWVETLELPGDCQEYLFVKIGESNKLQRFNRSGGATLIRRSMLFKGLAKISSRDIRQLTGEYFIRKSLGKVSLVAKKLNNSVATTAKAYTSIDIESQAKEMNRYHEELSSQVRYFNRTTGSPLPVSLASEDESERIASGSCTNMNGEIPSRANGFNSKAPEPTCGTFESCLFCEYFAVHEDFEDIHKLLSLREALNATSMIRNDSEHHEAVVKPAIFRIDEILGFVSKNNRGLGGVIRQAEDEIEMGNYNRHWSRQIEILTRLASSAGRGL</sequence>
<dbReference type="Proteomes" id="UP001177341">
    <property type="component" value="Unassembled WGS sequence"/>
</dbReference>
<keyword evidence="6" id="KW-1185">Reference proteome</keyword>
<keyword evidence="1" id="KW-0229">DNA integration</keyword>
<dbReference type="InterPro" id="IPR044068">
    <property type="entry name" value="CB"/>
</dbReference>
<evidence type="ECO:0000256" key="1">
    <source>
        <dbReference type="ARBA" id="ARBA00022908"/>
    </source>
</evidence>